<evidence type="ECO:0000313" key="2">
    <source>
        <dbReference type="EMBL" id="MCW2307484.1"/>
    </source>
</evidence>
<dbReference type="RefSeq" id="WP_264601135.1">
    <property type="nucleotide sequence ID" value="NZ_JAOQNS010000004.1"/>
</dbReference>
<keyword evidence="1" id="KW-1133">Transmembrane helix</keyword>
<evidence type="ECO:0000256" key="1">
    <source>
        <dbReference type="SAM" id="Phobius"/>
    </source>
</evidence>
<sequence>MKIFAAIAVAIGAVLFYQAGFDVDRLPMTLVWFAVATTGVIWALAKI</sequence>
<gene>
    <name evidence="2" type="ORF">M2319_001815</name>
</gene>
<proteinExistence type="predicted"/>
<organism evidence="2 3">
    <name type="scientific">Rhodobium gokarnense</name>
    <dbReference type="NCBI Taxonomy" id="364296"/>
    <lineage>
        <taxon>Bacteria</taxon>
        <taxon>Pseudomonadati</taxon>
        <taxon>Pseudomonadota</taxon>
        <taxon>Alphaproteobacteria</taxon>
        <taxon>Hyphomicrobiales</taxon>
        <taxon>Rhodobiaceae</taxon>
        <taxon>Rhodobium</taxon>
    </lineage>
</organism>
<keyword evidence="1" id="KW-0812">Transmembrane</keyword>
<dbReference type="Proteomes" id="UP001209755">
    <property type="component" value="Unassembled WGS sequence"/>
</dbReference>
<dbReference type="EMBL" id="JAOQNS010000004">
    <property type="protein sequence ID" value="MCW2307484.1"/>
    <property type="molecule type" value="Genomic_DNA"/>
</dbReference>
<comment type="caution">
    <text evidence="2">The sequence shown here is derived from an EMBL/GenBank/DDBJ whole genome shotgun (WGS) entry which is preliminary data.</text>
</comment>
<evidence type="ECO:0000313" key="3">
    <source>
        <dbReference type="Proteomes" id="UP001209755"/>
    </source>
</evidence>
<keyword evidence="1" id="KW-0472">Membrane</keyword>
<keyword evidence="3" id="KW-1185">Reference proteome</keyword>
<reference evidence="3" key="1">
    <citation type="submission" date="2023-07" db="EMBL/GenBank/DDBJ databases">
        <title>Genome sequencing of Purple Non-Sulfur Bacteria from various extreme environments.</title>
        <authorList>
            <person name="Mayer M."/>
        </authorList>
    </citation>
    <scope>NUCLEOTIDE SEQUENCE [LARGE SCALE GENOMIC DNA]</scope>
    <source>
        <strain evidence="3">DSM 17935</strain>
    </source>
</reference>
<accession>A0ABT3HAX5</accession>
<protein>
    <submittedName>
        <fullName evidence="2">Uncharacterized protein</fullName>
    </submittedName>
</protein>
<name>A0ABT3HAX5_9HYPH</name>
<feature type="transmembrane region" description="Helical" evidence="1">
    <location>
        <begin position="26"/>
        <end position="45"/>
    </location>
</feature>